<keyword evidence="3" id="KW-0804">Transcription</keyword>
<dbReference type="EMBL" id="JADLQN010000001">
    <property type="protein sequence ID" value="MBF6353170.1"/>
    <property type="molecule type" value="Genomic_DNA"/>
</dbReference>
<evidence type="ECO:0000256" key="1">
    <source>
        <dbReference type="ARBA" id="ARBA00023015"/>
    </source>
</evidence>
<keyword evidence="7" id="KW-1185">Reference proteome</keyword>
<gene>
    <name evidence="6" type="ORF">IU449_01155</name>
</gene>
<evidence type="ECO:0000256" key="2">
    <source>
        <dbReference type="ARBA" id="ARBA00023125"/>
    </source>
</evidence>
<feature type="domain" description="HTH tetR-type" evidence="4">
    <location>
        <begin position="4"/>
        <end position="43"/>
    </location>
</feature>
<sequence length="184" mass="19350">MLGLIQSRGYAGTGINTVLEQSGVPKGSMYFHFPEGKEQLAEQAIGRASEEFRALIAETTASEPSPGRVISRVLEVLSGLLVDGGYELGCPVSVVTLEMGAHSDRLRAACALAYESWIAPVAAYLADAGLAAQRARELAETVVSTVEGAMVVSRAMRDVQPMRSAARVLAALLDEAVGVTGERS</sequence>
<dbReference type="Gene3D" id="1.10.357.10">
    <property type="entry name" value="Tetracycline Repressor, domain 2"/>
    <property type="match status" value="1"/>
</dbReference>
<dbReference type="InterPro" id="IPR054156">
    <property type="entry name" value="YxaF_TetR_C"/>
</dbReference>
<name>A0ABS0D3V4_9NOCA</name>
<feature type="domain" description="Transcriptional regulator LmrA/YxaF-like C-terminal" evidence="5">
    <location>
        <begin position="66"/>
        <end position="167"/>
    </location>
</feature>
<dbReference type="SUPFAM" id="SSF48498">
    <property type="entry name" value="Tetracyclin repressor-like, C-terminal domain"/>
    <property type="match status" value="1"/>
</dbReference>
<keyword evidence="1" id="KW-0805">Transcription regulation</keyword>
<evidence type="ECO:0000259" key="5">
    <source>
        <dbReference type="Pfam" id="PF21993"/>
    </source>
</evidence>
<evidence type="ECO:0000256" key="3">
    <source>
        <dbReference type="ARBA" id="ARBA00023163"/>
    </source>
</evidence>
<evidence type="ECO:0000313" key="7">
    <source>
        <dbReference type="Proteomes" id="UP000707731"/>
    </source>
</evidence>
<dbReference type="Pfam" id="PF00440">
    <property type="entry name" value="TetR_N"/>
    <property type="match status" value="1"/>
</dbReference>
<dbReference type="Pfam" id="PF21993">
    <property type="entry name" value="TetR_C_13_2"/>
    <property type="match status" value="1"/>
</dbReference>
<dbReference type="Proteomes" id="UP000707731">
    <property type="component" value="Unassembled WGS sequence"/>
</dbReference>
<evidence type="ECO:0000259" key="4">
    <source>
        <dbReference type="Pfam" id="PF00440"/>
    </source>
</evidence>
<dbReference type="PANTHER" id="PTHR47506:SF3">
    <property type="entry name" value="HTH-TYPE TRANSCRIPTIONAL REGULATOR LMRA"/>
    <property type="match status" value="1"/>
</dbReference>
<dbReference type="SUPFAM" id="SSF46689">
    <property type="entry name" value="Homeodomain-like"/>
    <property type="match status" value="1"/>
</dbReference>
<comment type="caution">
    <text evidence="6">The sequence shown here is derived from an EMBL/GenBank/DDBJ whole genome shotgun (WGS) entry which is preliminary data.</text>
</comment>
<dbReference type="InterPro" id="IPR009057">
    <property type="entry name" value="Homeodomain-like_sf"/>
</dbReference>
<protein>
    <submittedName>
        <fullName evidence="6">TetR/AcrR family transcriptional regulator</fullName>
    </submittedName>
</protein>
<dbReference type="InterPro" id="IPR036271">
    <property type="entry name" value="Tet_transcr_reg_TetR-rel_C_sf"/>
</dbReference>
<proteinExistence type="predicted"/>
<dbReference type="PANTHER" id="PTHR47506">
    <property type="entry name" value="TRANSCRIPTIONAL REGULATORY PROTEIN"/>
    <property type="match status" value="1"/>
</dbReference>
<organism evidence="6 7">
    <name type="scientific">Nocardia higoensis</name>
    <dbReference type="NCBI Taxonomy" id="228599"/>
    <lineage>
        <taxon>Bacteria</taxon>
        <taxon>Bacillati</taxon>
        <taxon>Actinomycetota</taxon>
        <taxon>Actinomycetes</taxon>
        <taxon>Mycobacteriales</taxon>
        <taxon>Nocardiaceae</taxon>
        <taxon>Nocardia</taxon>
    </lineage>
</organism>
<accession>A0ABS0D3V4</accession>
<keyword evidence="2" id="KW-0238">DNA-binding</keyword>
<evidence type="ECO:0000313" key="6">
    <source>
        <dbReference type="EMBL" id="MBF6353170.1"/>
    </source>
</evidence>
<dbReference type="InterPro" id="IPR001647">
    <property type="entry name" value="HTH_TetR"/>
</dbReference>
<reference evidence="6 7" key="1">
    <citation type="submission" date="2020-10" db="EMBL/GenBank/DDBJ databases">
        <title>Identification of Nocardia species via Next-generation sequencing and recognition of intraspecies genetic diversity.</title>
        <authorList>
            <person name="Li P."/>
            <person name="Li P."/>
            <person name="Lu B."/>
        </authorList>
    </citation>
    <scope>NUCLEOTIDE SEQUENCE [LARGE SCALE GENOMIC DNA]</scope>
    <source>
        <strain evidence="6 7">BJ06-0143</strain>
    </source>
</reference>